<evidence type="ECO:0000256" key="3">
    <source>
        <dbReference type="ARBA" id="ARBA00023002"/>
    </source>
</evidence>
<sequence>MPNLRILGQDTRPLFADAKGKKDNGQLPPALAAHAGFNKAFQKGKLTFGLMAPFKGYPDTPIPDVSDLVKNAKLAEEAGFAALWMRDVPFYDPYFGDVGQGQDPIALLGALTGQTKEIALGTAGLILPERNPIHVAQAAATLEIMSQGRFLLGMASGDRKSEYKNFGRKWDERGEIFKEGWNLTKTLLETPKRPHFNSKYYSNLNGTLDFIPQLEQQLPMVAIGRCRQDLDWLANNADAWIWHGVAEDETAQIVAKLQDLNQDGYWHPFGYQNFVELLEDPDAPCQLYNKIYLRGGAKSLAQFWKQQRKQGLAHVIISLKPSNRPAADCIRDLHDYVFDEVNQD</sequence>
<dbReference type="PANTHER" id="PTHR30011">
    <property type="entry name" value="ALKANESULFONATE MONOOXYGENASE-RELATED"/>
    <property type="match status" value="1"/>
</dbReference>
<protein>
    <submittedName>
        <fullName evidence="6">LLM class flavin-dependent oxidoreductase</fullName>
    </submittedName>
</protein>
<accession>A0A6A8MGF2</accession>
<dbReference type="EMBL" id="VUMX01000048">
    <property type="protein sequence ID" value="MST87921.1"/>
    <property type="molecule type" value="Genomic_DNA"/>
</dbReference>
<evidence type="ECO:0000313" key="6">
    <source>
        <dbReference type="EMBL" id="MST87921.1"/>
    </source>
</evidence>
<dbReference type="Pfam" id="PF00296">
    <property type="entry name" value="Bac_luciferase"/>
    <property type="match status" value="1"/>
</dbReference>
<keyword evidence="7" id="KW-1185">Reference proteome</keyword>
<evidence type="ECO:0000259" key="5">
    <source>
        <dbReference type="Pfam" id="PF00296"/>
    </source>
</evidence>
<dbReference type="GO" id="GO:0016705">
    <property type="term" value="F:oxidoreductase activity, acting on paired donors, with incorporation or reduction of molecular oxygen"/>
    <property type="evidence" value="ECO:0007669"/>
    <property type="project" value="InterPro"/>
</dbReference>
<dbReference type="InterPro" id="IPR051260">
    <property type="entry name" value="Diverse_substr_monoxygenases"/>
</dbReference>
<keyword evidence="1" id="KW-0285">Flavoprotein</keyword>
<dbReference type="OrthoDB" id="7239898at2"/>
<dbReference type="InterPro" id="IPR036661">
    <property type="entry name" value="Luciferase-like_sf"/>
</dbReference>
<organism evidence="6 7">
    <name type="scientific">Lactobacillus porci</name>
    <dbReference type="NCBI Taxonomy" id="2012477"/>
    <lineage>
        <taxon>Bacteria</taxon>
        <taxon>Bacillati</taxon>
        <taxon>Bacillota</taxon>
        <taxon>Bacilli</taxon>
        <taxon>Lactobacillales</taxon>
        <taxon>Lactobacillaceae</taxon>
        <taxon>Lactobacillus</taxon>
    </lineage>
</organism>
<feature type="domain" description="Luciferase-like" evidence="5">
    <location>
        <begin position="48"/>
        <end position="258"/>
    </location>
</feature>
<dbReference type="PANTHER" id="PTHR30011:SF16">
    <property type="entry name" value="C2H2 FINGER DOMAIN TRANSCRIPTION FACTOR (EUROFUNG)-RELATED"/>
    <property type="match status" value="1"/>
</dbReference>
<dbReference type="InterPro" id="IPR011251">
    <property type="entry name" value="Luciferase-like_dom"/>
</dbReference>
<proteinExistence type="predicted"/>
<dbReference type="Proteomes" id="UP000438120">
    <property type="component" value="Unassembled WGS sequence"/>
</dbReference>
<evidence type="ECO:0000256" key="4">
    <source>
        <dbReference type="ARBA" id="ARBA00023033"/>
    </source>
</evidence>
<comment type="caution">
    <text evidence="6">The sequence shown here is derived from an EMBL/GenBank/DDBJ whole genome shotgun (WGS) entry which is preliminary data.</text>
</comment>
<gene>
    <name evidence="6" type="ORF">FYJ62_09970</name>
</gene>
<keyword evidence="2" id="KW-0288">FMN</keyword>
<dbReference type="SUPFAM" id="SSF51679">
    <property type="entry name" value="Bacterial luciferase-like"/>
    <property type="match status" value="1"/>
</dbReference>
<dbReference type="GO" id="GO:0004497">
    <property type="term" value="F:monooxygenase activity"/>
    <property type="evidence" value="ECO:0007669"/>
    <property type="project" value="UniProtKB-KW"/>
</dbReference>
<keyword evidence="4" id="KW-0503">Monooxygenase</keyword>
<evidence type="ECO:0000256" key="1">
    <source>
        <dbReference type="ARBA" id="ARBA00022630"/>
    </source>
</evidence>
<evidence type="ECO:0000256" key="2">
    <source>
        <dbReference type="ARBA" id="ARBA00022643"/>
    </source>
</evidence>
<dbReference type="AlphaFoldDB" id="A0A6A8MGF2"/>
<name>A0A6A8MGF2_9LACO</name>
<keyword evidence="3" id="KW-0560">Oxidoreductase</keyword>
<dbReference type="Gene3D" id="3.20.20.30">
    <property type="entry name" value="Luciferase-like domain"/>
    <property type="match status" value="1"/>
</dbReference>
<reference evidence="6 7" key="1">
    <citation type="submission" date="2019-08" db="EMBL/GenBank/DDBJ databases">
        <title>In-depth cultivation of the pig gut microbiome towards novel bacterial diversity and tailored functional studies.</title>
        <authorList>
            <person name="Wylensek D."/>
            <person name="Hitch T.C.A."/>
            <person name="Clavel T."/>
        </authorList>
    </citation>
    <scope>NUCLEOTIDE SEQUENCE [LARGE SCALE GENOMIC DNA]</scope>
    <source>
        <strain evidence="6 7">Bifido-178-WT-2B</strain>
    </source>
</reference>
<evidence type="ECO:0000313" key="7">
    <source>
        <dbReference type="Proteomes" id="UP000438120"/>
    </source>
</evidence>